<dbReference type="InterPro" id="IPR046281">
    <property type="entry name" value="DUF6318"/>
</dbReference>
<dbReference type="EMBL" id="PDEV01000003">
    <property type="protein sequence ID" value="PEN15926.1"/>
    <property type="molecule type" value="Genomic_DNA"/>
</dbReference>
<reference evidence="4" key="1">
    <citation type="submission" date="2017-10" db="EMBL/GenBank/DDBJ databases">
        <title>Kefir isolates.</title>
        <authorList>
            <person name="Kim Y."/>
            <person name="Blasche S."/>
        </authorList>
    </citation>
    <scope>NUCLEOTIDE SEQUENCE [LARGE SCALE GENOMIC DNA]</scope>
    <source>
        <strain evidence="4">OG2-2</strain>
    </source>
</reference>
<evidence type="ECO:0000256" key="1">
    <source>
        <dbReference type="SAM" id="MobiDB-lite"/>
    </source>
</evidence>
<evidence type="ECO:0000313" key="4">
    <source>
        <dbReference type="EMBL" id="PEN15926.1"/>
    </source>
</evidence>
<protein>
    <recommendedName>
        <fullName evidence="3">DUF6318 domain-containing protein</fullName>
    </recommendedName>
</protein>
<feature type="region of interest" description="Disordered" evidence="1">
    <location>
        <begin position="62"/>
        <end position="83"/>
    </location>
</feature>
<comment type="caution">
    <text evidence="4">The sequence shown here is derived from an EMBL/GenBank/DDBJ whole genome shotgun (WGS) entry which is preliminary data.</text>
</comment>
<feature type="signal peptide" evidence="2">
    <location>
        <begin position="1"/>
        <end position="27"/>
    </location>
</feature>
<dbReference type="Proteomes" id="UP000219947">
    <property type="component" value="Unassembled WGS sequence"/>
</dbReference>
<sequence>MPSHTSRRFPRRSALALLGIGSAGFIASCLSRNQGSTTSSDETRTDFAGEVKFDTYDESAGAFKPATRDHPAQNVPVPIRPEHMNDKSVQGLYGTIAYIAAALQYMNATGNTRLYDESAAAEPGHSVMRGEKDEKAFSLMREGRVWFDNPAATVTLKTSEPTIKGDTYTWEGKTTLDYGTFQVGEKETVNLSLAKRYEVAQTTFTAVHRDGRWWCKVSVPEKIVGAPERTDLFSHFRMRVEDLTPTPVPTPEAKK</sequence>
<keyword evidence="5" id="KW-1185">Reference proteome</keyword>
<name>A0A2A8D4P0_9MICC</name>
<dbReference type="AlphaFoldDB" id="A0A2A8D4P0"/>
<dbReference type="Pfam" id="PF19843">
    <property type="entry name" value="DUF6318"/>
    <property type="match status" value="1"/>
</dbReference>
<dbReference type="PROSITE" id="PS51257">
    <property type="entry name" value="PROKAR_LIPOPROTEIN"/>
    <property type="match status" value="1"/>
</dbReference>
<keyword evidence="2" id="KW-0732">Signal</keyword>
<accession>A0A2A8D4P0</accession>
<dbReference type="RefSeq" id="WP_098042800.1">
    <property type="nucleotide sequence ID" value="NZ_CAURLQ010000029.1"/>
</dbReference>
<organism evidence="4 5">
    <name type="scientific">Rothia dentocariosa</name>
    <dbReference type="NCBI Taxonomy" id="2047"/>
    <lineage>
        <taxon>Bacteria</taxon>
        <taxon>Bacillati</taxon>
        <taxon>Actinomycetota</taxon>
        <taxon>Actinomycetes</taxon>
        <taxon>Micrococcales</taxon>
        <taxon>Micrococcaceae</taxon>
        <taxon>Rothia</taxon>
    </lineage>
</organism>
<feature type="domain" description="DUF6318" evidence="3">
    <location>
        <begin position="61"/>
        <end position="215"/>
    </location>
</feature>
<evidence type="ECO:0000313" key="5">
    <source>
        <dbReference type="Proteomes" id="UP000219947"/>
    </source>
</evidence>
<evidence type="ECO:0000259" key="3">
    <source>
        <dbReference type="Pfam" id="PF19843"/>
    </source>
</evidence>
<feature type="chain" id="PRO_5038485908" description="DUF6318 domain-containing protein" evidence="2">
    <location>
        <begin position="28"/>
        <end position="255"/>
    </location>
</feature>
<evidence type="ECO:0000256" key="2">
    <source>
        <dbReference type="SAM" id="SignalP"/>
    </source>
</evidence>
<gene>
    <name evidence="4" type="ORF">CRM92_07460</name>
</gene>
<proteinExistence type="predicted"/>